<gene>
    <name evidence="2" type="ORF">BEI_1827</name>
</gene>
<dbReference type="RefSeq" id="WP_097789213.1">
    <property type="nucleotide sequence ID" value="NZ_CP021435.1"/>
</dbReference>
<keyword evidence="3" id="KW-1185">Reference proteome</keyword>
<dbReference type="AlphaFoldDB" id="A0A291P7E4"/>
<reference evidence="2 3" key="1">
    <citation type="journal article" date="2017" name="Sci. Rep.">
        <title>Revealing the Saline Adaptation Strategies of the Halophilic Bacterium Halomonas beimenensis through High-throughput Omics and Transposon Mutagenesis Approaches.</title>
        <authorList>
            <person name="Chen Y.H."/>
            <person name="Lin S.S."/>
            <person name="Shyu Y.T."/>
        </authorList>
    </citation>
    <scope>NUCLEOTIDE SEQUENCE [LARGE SCALE GENOMIC DNA]</scope>
    <source>
        <strain evidence="2 3">NTU-111</strain>
    </source>
</reference>
<dbReference type="EMBL" id="CP021435">
    <property type="protein sequence ID" value="ATJ82814.1"/>
    <property type="molecule type" value="Genomic_DNA"/>
</dbReference>
<dbReference type="Proteomes" id="UP000219993">
    <property type="component" value="Chromosome"/>
</dbReference>
<feature type="region of interest" description="Disordered" evidence="1">
    <location>
        <begin position="162"/>
        <end position="181"/>
    </location>
</feature>
<accession>A0A291P7E4</accession>
<organism evidence="2 3">
    <name type="scientific">Halomonas beimenensis</name>
    <dbReference type="NCBI Taxonomy" id="475662"/>
    <lineage>
        <taxon>Bacteria</taxon>
        <taxon>Pseudomonadati</taxon>
        <taxon>Pseudomonadota</taxon>
        <taxon>Gammaproteobacteria</taxon>
        <taxon>Oceanospirillales</taxon>
        <taxon>Halomonadaceae</taxon>
        <taxon>Halomonas</taxon>
    </lineage>
</organism>
<protein>
    <submittedName>
        <fullName evidence="2">Uncharacterized protein</fullName>
    </submittedName>
</protein>
<evidence type="ECO:0000313" key="3">
    <source>
        <dbReference type="Proteomes" id="UP000219993"/>
    </source>
</evidence>
<dbReference type="OrthoDB" id="6161818at2"/>
<dbReference type="KEGG" id="hbe:BEI_1827"/>
<sequence length="181" mass="19876">MTPLAEDPQPREVLRLARDHEAQEMRRYRRLAFRFLPFGQGLSRLMASLGIACEHRRQACEAAGGRLGLSLPLEAERARQVATLPGVASGCLILGQGHALAVLKRTRAAAEQSRRFSRYCLDSRLLPALSPLWRDLASQKAAECRLLDELMAAYAGTSPLPPATSVRPRRAWSAAGRPLAP</sequence>
<proteinExistence type="predicted"/>
<evidence type="ECO:0000256" key="1">
    <source>
        <dbReference type="SAM" id="MobiDB-lite"/>
    </source>
</evidence>
<evidence type="ECO:0000313" key="2">
    <source>
        <dbReference type="EMBL" id="ATJ82814.1"/>
    </source>
</evidence>
<name>A0A291P7E4_9GAMM</name>